<feature type="transmembrane region" description="Helical" evidence="1">
    <location>
        <begin position="244"/>
        <end position="265"/>
    </location>
</feature>
<name>A0ABZ2I0J2_9HYPH</name>
<proteinExistence type="predicted"/>
<accession>A0ABZ2I0J2</accession>
<keyword evidence="1" id="KW-1133">Transmembrane helix</keyword>
<feature type="transmembrane region" description="Helical" evidence="1">
    <location>
        <begin position="111"/>
        <end position="129"/>
    </location>
</feature>
<feature type="transmembrane region" description="Helical" evidence="1">
    <location>
        <begin position="219"/>
        <end position="238"/>
    </location>
</feature>
<feature type="transmembrane region" description="Helical" evidence="1">
    <location>
        <begin position="158"/>
        <end position="180"/>
    </location>
</feature>
<sequence length="320" mass="35546">MELVLYTSVVLIAISFSYRTTPIGNRAAFDIFVVAGFFVLSTSVRLAEFDADIQTYAQRMEETALNFYYLREPVVWLGHRLLFGITRSHVMTLVASDVIFFSLVVRSFRRFGLPQYAIIAFIAFFPFILGMQNVYRQWVSSCLAIYALSLADRHLGRAALAFLLAVLSHNVAVLFFPIVFSRLSSSLRLSALMVGTLLVPAALLLGAETKSESSTGLRLEHFYLFLISMAAVATFSLRTMTWKSWTLTACVFSTYVVAWSTATLSSAGSERVALFALTLLYPSLVLSIEDNLVDKAAARIALSGLGFLPVILFDVRTFII</sequence>
<evidence type="ECO:0000313" key="2">
    <source>
        <dbReference type="EMBL" id="WWT33165.1"/>
    </source>
</evidence>
<keyword evidence="3" id="KW-1185">Reference proteome</keyword>
<feature type="transmembrane region" description="Helical" evidence="1">
    <location>
        <begin position="300"/>
        <end position="319"/>
    </location>
</feature>
<feature type="transmembrane region" description="Helical" evidence="1">
    <location>
        <begin position="272"/>
        <end position="288"/>
    </location>
</feature>
<feature type="transmembrane region" description="Helical" evidence="1">
    <location>
        <begin position="27"/>
        <end position="47"/>
    </location>
</feature>
<feature type="transmembrane region" description="Helical" evidence="1">
    <location>
        <begin position="186"/>
        <end position="207"/>
    </location>
</feature>
<evidence type="ECO:0000256" key="1">
    <source>
        <dbReference type="SAM" id="Phobius"/>
    </source>
</evidence>
<protein>
    <submittedName>
        <fullName evidence="2">EpsG family protein</fullName>
    </submittedName>
</protein>
<dbReference type="EMBL" id="CP146275">
    <property type="protein sequence ID" value="WWT33165.1"/>
    <property type="molecule type" value="Genomic_DNA"/>
</dbReference>
<gene>
    <name evidence="2" type="ORF">V6617_01455</name>
</gene>
<keyword evidence="1" id="KW-0472">Membrane</keyword>
<reference evidence="2 3" key="1">
    <citation type="submission" date="2024-02" db="EMBL/GenBank/DDBJ databases">
        <title>Complete genome sequence of Pelagibacterium nitratireducens ZH15.</title>
        <authorList>
            <person name="Zhao L.H."/>
        </authorList>
    </citation>
    <scope>NUCLEOTIDE SEQUENCE [LARGE SCALE GENOMIC DNA]</scope>
    <source>
        <strain evidence="2 3">ZH15</strain>
    </source>
</reference>
<evidence type="ECO:0000313" key="3">
    <source>
        <dbReference type="Proteomes" id="UP001369958"/>
    </source>
</evidence>
<organism evidence="2 3">
    <name type="scientific">Pelagibacterium nitratireducens</name>
    <dbReference type="NCBI Taxonomy" id="1046114"/>
    <lineage>
        <taxon>Bacteria</taxon>
        <taxon>Pseudomonadati</taxon>
        <taxon>Pseudomonadota</taxon>
        <taxon>Alphaproteobacteria</taxon>
        <taxon>Hyphomicrobiales</taxon>
        <taxon>Devosiaceae</taxon>
        <taxon>Pelagibacterium</taxon>
    </lineage>
</organism>
<dbReference type="Proteomes" id="UP001369958">
    <property type="component" value="Chromosome"/>
</dbReference>
<keyword evidence="1" id="KW-0812">Transmembrane</keyword>
<dbReference type="RefSeq" id="WP_338608585.1">
    <property type="nucleotide sequence ID" value="NZ_CP146275.1"/>
</dbReference>